<protein>
    <recommendedName>
        <fullName evidence="4">CCHC-type domain-containing protein</fullName>
    </recommendedName>
</protein>
<feature type="region of interest" description="Disordered" evidence="3">
    <location>
        <begin position="942"/>
        <end position="966"/>
    </location>
</feature>
<gene>
    <name evidence="5" type="ORF">ACHAWU_000213</name>
</gene>
<feature type="region of interest" description="Disordered" evidence="3">
    <location>
        <begin position="241"/>
        <end position="278"/>
    </location>
</feature>
<keyword evidence="1" id="KW-0479">Metal-binding</keyword>
<dbReference type="GO" id="GO:0008270">
    <property type="term" value="F:zinc ion binding"/>
    <property type="evidence" value="ECO:0007669"/>
    <property type="project" value="UniProtKB-KW"/>
</dbReference>
<dbReference type="AlphaFoldDB" id="A0ABD3N4B6"/>
<sequence>MVVVAPTSSIICPFTLRAIDTIQREDVAVVYESNPLLAGNSEAEETCNIPCGHSCTLSNLVSYLYDTGGAKLCPVCQSASATFICDSMSSMAISRRINAQNNTHGSEGDGGGGRIVSFRYGTIVYALWVKSPQQISSSYTSIFCDRKGENSLDRIAHVLGMDVKSGLKVIHRGKIIYPHAGKSGTAIKNDSTDEISEQLLDISDDDIIHRRKKPSLVVMGLRIQTTSSDMRTTSTKRIPVRMTGRGRGRGGNAGRGNNNNNNGRGGRGRGGIRPKSTKTGVTKELEGNIFDLGERSSADLMRTTQIQIAQYVGSIYGGDIMGELQTKKEFVAPLPIYPETATARMPAYEAFHNAKQSNNLAKLRKKKTRLQAEIDAIPISNTAEIEPLEEKMYDIDNEILQLEYEAGLEIKVPLDEEEKGLWKQRERAYGERVSRHIVNQQKAFAVILGQCTTRLQEKMHDDPQWETVDKNQKPLELYSLIERVVLKQTGDEYQPCNLVENLLAVLTMKQQNNQSSAMARSWGDYDTLTASEQSTIRSDSKERLLAYLLINNSSNTPAHETVKKNLLEAFIAKRDEYPTTRSDAIALLNKYDEKTKQPAAGASEGTAFAQKRKKGAGDKKKGEAKDEDGDKPPKKNWFADKECFICGEKGHGVRKCPDRKKKDSDESSVSSSGSSKKNLEELEKKFKSAAKQFAQLKSQLEEDESDDDDDHSHFQFTHFSLTNHNISPEKTHTDVSMKQSKGKLDDLNLREVILLDNQSTMSLFCNKRMVTNIRNSDEPLTLRSNGGSMKVNKVASIGDGRPDVWFSTRAITNILSLKDAIHCYRVTYDSYDEAFVVYREEHGLPNMLFKMHSSGLHFYDPKRAEFSFVVTVEENMKAFSKRQIVAAEKARSLYAGLGYPLLADYKWILKLDQIQECPVSFDDAVVAEKVWGMGSGYLSLERKNHPQSSRPSADGHGGGAEGDSRITSHRHDLDRYILREQDSILPHLEPEDLLCYRYAFGQPKDRYDLC</sequence>
<feature type="domain" description="CCHC-type" evidence="4">
    <location>
        <begin position="643"/>
        <end position="658"/>
    </location>
</feature>
<dbReference type="SUPFAM" id="SSF57756">
    <property type="entry name" value="Retrovirus zinc finger-like domains"/>
    <property type="match status" value="1"/>
</dbReference>
<evidence type="ECO:0000256" key="3">
    <source>
        <dbReference type="SAM" id="MobiDB-lite"/>
    </source>
</evidence>
<name>A0ABD3N4B6_9STRA</name>
<evidence type="ECO:0000259" key="4">
    <source>
        <dbReference type="PROSITE" id="PS50158"/>
    </source>
</evidence>
<dbReference type="PROSITE" id="PS50158">
    <property type="entry name" value="ZF_CCHC"/>
    <property type="match status" value="1"/>
</dbReference>
<evidence type="ECO:0000256" key="1">
    <source>
        <dbReference type="PROSITE-ProRule" id="PRU00047"/>
    </source>
</evidence>
<dbReference type="InterPro" id="IPR036875">
    <property type="entry name" value="Znf_CCHC_sf"/>
</dbReference>
<organism evidence="5 6">
    <name type="scientific">Discostella pseudostelligera</name>
    <dbReference type="NCBI Taxonomy" id="259834"/>
    <lineage>
        <taxon>Eukaryota</taxon>
        <taxon>Sar</taxon>
        <taxon>Stramenopiles</taxon>
        <taxon>Ochrophyta</taxon>
        <taxon>Bacillariophyta</taxon>
        <taxon>Coscinodiscophyceae</taxon>
        <taxon>Thalassiosirophycidae</taxon>
        <taxon>Stephanodiscales</taxon>
        <taxon>Stephanodiscaceae</taxon>
        <taxon>Discostella</taxon>
    </lineage>
</organism>
<feature type="region of interest" description="Disordered" evidence="3">
    <location>
        <begin position="595"/>
        <end position="633"/>
    </location>
</feature>
<feature type="region of interest" description="Disordered" evidence="3">
    <location>
        <begin position="651"/>
        <end position="679"/>
    </location>
</feature>
<dbReference type="Proteomes" id="UP001530293">
    <property type="component" value="Unassembled WGS sequence"/>
</dbReference>
<keyword evidence="1" id="KW-0862">Zinc</keyword>
<keyword evidence="6" id="KW-1185">Reference proteome</keyword>
<evidence type="ECO:0000313" key="6">
    <source>
        <dbReference type="Proteomes" id="UP001530293"/>
    </source>
</evidence>
<evidence type="ECO:0000256" key="2">
    <source>
        <dbReference type="SAM" id="Coils"/>
    </source>
</evidence>
<feature type="non-terminal residue" evidence="5">
    <location>
        <position position="1010"/>
    </location>
</feature>
<evidence type="ECO:0000313" key="5">
    <source>
        <dbReference type="EMBL" id="KAL3767550.1"/>
    </source>
</evidence>
<reference evidence="5 6" key="1">
    <citation type="submission" date="2024-10" db="EMBL/GenBank/DDBJ databases">
        <title>Updated reference genomes for cyclostephanoid diatoms.</title>
        <authorList>
            <person name="Roberts W.R."/>
            <person name="Alverson A.J."/>
        </authorList>
    </citation>
    <scope>NUCLEOTIDE SEQUENCE [LARGE SCALE GENOMIC DNA]</scope>
    <source>
        <strain evidence="5 6">AJA232-27</strain>
    </source>
</reference>
<feature type="compositionally biased region" description="Low complexity" evidence="3">
    <location>
        <begin position="667"/>
        <end position="676"/>
    </location>
</feature>
<dbReference type="EMBL" id="JALLBG020000075">
    <property type="protein sequence ID" value="KAL3767550.1"/>
    <property type="molecule type" value="Genomic_DNA"/>
</dbReference>
<keyword evidence="2" id="KW-0175">Coiled coil</keyword>
<accession>A0ABD3N4B6</accession>
<feature type="compositionally biased region" description="Basic and acidic residues" evidence="3">
    <location>
        <begin position="615"/>
        <end position="633"/>
    </location>
</feature>
<proteinExistence type="predicted"/>
<feature type="compositionally biased region" description="Basic residues" evidence="3">
    <location>
        <begin position="266"/>
        <end position="276"/>
    </location>
</feature>
<comment type="caution">
    <text evidence="5">The sequence shown here is derived from an EMBL/GenBank/DDBJ whole genome shotgun (WGS) entry which is preliminary data.</text>
</comment>
<feature type="coiled-coil region" evidence="2">
    <location>
        <begin position="679"/>
        <end position="706"/>
    </location>
</feature>
<dbReference type="InterPro" id="IPR001878">
    <property type="entry name" value="Znf_CCHC"/>
</dbReference>
<dbReference type="Gene3D" id="4.10.60.10">
    <property type="entry name" value="Zinc finger, CCHC-type"/>
    <property type="match status" value="1"/>
</dbReference>
<keyword evidence="1" id="KW-0863">Zinc-finger</keyword>